<dbReference type="InterPro" id="IPR038389">
    <property type="entry name" value="PSMG2_sf"/>
</dbReference>
<dbReference type="EMBL" id="UINC01005516">
    <property type="protein sequence ID" value="SVA21821.1"/>
    <property type="molecule type" value="Genomic_DNA"/>
</dbReference>
<dbReference type="AlphaFoldDB" id="A0A381U234"/>
<reference evidence="1" key="1">
    <citation type="submission" date="2018-05" db="EMBL/GenBank/DDBJ databases">
        <authorList>
            <person name="Lanie J.A."/>
            <person name="Ng W.-L."/>
            <person name="Kazmierczak K.M."/>
            <person name="Andrzejewski T.M."/>
            <person name="Davidsen T.M."/>
            <person name="Wayne K.J."/>
            <person name="Tettelin H."/>
            <person name="Glass J.I."/>
            <person name="Rusch D."/>
            <person name="Podicherti R."/>
            <person name="Tsui H.-C.T."/>
            <person name="Winkler M.E."/>
        </authorList>
    </citation>
    <scope>NUCLEOTIDE SEQUENCE</scope>
</reference>
<accession>A0A381U234</accession>
<evidence type="ECO:0008006" key="2">
    <source>
        <dbReference type="Google" id="ProtNLM"/>
    </source>
</evidence>
<feature type="non-terminal residue" evidence="1">
    <location>
        <position position="1"/>
    </location>
</feature>
<gene>
    <name evidence="1" type="ORF">METZ01_LOCUS74675</name>
</gene>
<dbReference type="PIRSF" id="PIRSF028754">
    <property type="entry name" value="UCP028754"/>
    <property type="match status" value="1"/>
</dbReference>
<protein>
    <recommendedName>
        <fullName evidence="2">PAC2 family protein</fullName>
    </recommendedName>
</protein>
<evidence type="ECO:0000313" key="1">
    <source>
        <dbReference type="EMBL" id="SVA21821.1"/>
    </source>
</evidence>
<proteinExistence type="predicted"/>
<dbReference type="InterPro" id="IPR019151">
    <property type="entry name" value="Proteasome_assmbl_chaperone_2"/>
</dbReference>
<dbReference type="SUPFAM" id="SSF159659">
    <property type="entry name" value="Cgl1923-like"/>
    <property type="match status" value="1"/>
</dbReference>
<name>A0A381U234_9ZZZZ</name>
<organism evidence="1">
    <name type="scientific">marine metagenome</name>
    <dbReference type="NCBI Taxonomy" id="408172"/>
    <lineage>
        <taxon>unclassified sequences</taxon>
        <taxon>metagenomes</taxon>
        <taxon>ecological metagenomes</taxon>
    </lineage>
</organism>
<dbReference type="InterPro" id="IPR008492">
    <property type="entry name" value="Rv2714-like"/>
</dbReference>
<dbReference type="Gene3D" id="3.40.50.10900">
    <property type="entry name" value="PAC-like subunit"/>
    <property type="match status" value="1"/>
</dbReference>
<sequence>VADRPLVEVLETPALDGPVLLLALDGWIDAAGAAAEARQRLLEGDPGRRIARFDTDRLLDHRARRPTLHLVDGVSRRMEWPALELFLLESTTETDVLVLHGPEPDHEWRAFAEAVVDLCRQFGVQMVIGFGAYPAAVPHTRPTRLSCTAGSADLTERLDFVTATVEVPAGAQAVIEMEASRAGISAIGLWAQVPHYLSATSYPPAALALLAGLAQLSGATVDEGPLSEASLATRARLDDLVARNPEHVTMLEKLEAAYDDLHDVRGQLPDGDQLAAELERFLRSHDDG</sequence>
<dbReference type="Pfam" id="PF09754">
    <property type="entry name" value="PAC2"/>
    <property type="match status" value="1"/>
</dbReference>